<evidence type="ECO:0000313" key="2">
    <source>
        <dbReference type="EMBL" id="KAL2037305.1"/>
    </source>
</evidence>
<accession>A0ABR3ZX16</accession>
<name>A0ABR3ZX16_9LECA</name>
<proteinExistence type="predicted"/>
<feature type="compositionally biased region" description="Polar residues" evidence="1">
    <location>
        <begin position="305"/>
        <end position="331"/>
    </location>
</feature>
<dbReference type="EMBL" id="JBEFKJ010000042">
    <property type="protein sequence ID" value="KAL2037305.1"/>
    <property type="molecule type" value="Genomic_DNA"/>
</dbReference>
<gene>
    <name evidence="2" type="ORF">N7G274_009994</name>
</gene>
<sequence length="478" mass="52381">MLAPLAVAALRQEGAGAPVAMERTHSMDMSEERQDLREAAEQSHNVILDLGLDGNIRWVSPSWKDVVGTPVESVKDKSIADILLSNKSVFADAVESMKKDDSKSRIVRFKVQLGPSSVFRQDIMESEDVPEGEDVKEDVADEEQELNLEGQGIMVYDRSSGDNSHTMWMLRPSNPPREITIDLPELLVESLGLGAEILAHYLTSLAESGANDPENHPPPLPVLCRICERQITPWWFEKHSEGCTQEYRAEEAVTLAQEALVAHRPAIVKVLDALDPETRQSRSMPGEIVGPAPSAEYKGMAIGPSVSSSGTDSGRISPGTPSRSRDPSTSGLGHARGKSFTVRRPLYRVAELIIDLCDTAIAINTAAIKENKTQEEANGELRSSSPHSLSLIQQIQQWSSPSASTLDQEPGLAALTTDTENLARAKVEAVLRHREIIEYTERIRVECDNLVLACIDAALQKAKKKDQGGPIERLFFRG</sequence>
<protein>
    <recommendedName>
        <fullName evidence="4">PAS domain-containing protein</fullName>
    </recommendedName>
</protein>
<dbReference type="Gene3D" id="3.30.450.20">
    <property type="entry name" value="PAS domain"/>
    <property type="match status" value="1"/>
</dbReference>
<dbReference type="Proteomes" id="UP001590950">
    <property type="component" value="Unassembled WGS sequence"/>
</dbReference>
<feature type="region of interest" description="Disordered" evidence="1">
    <location>
        <begin position="278"/>
        <end position="336"/>
    </location>
</feature>
<organism evidence="2 3">
    <name type="scientific">Stereocaulon virgatum</name>
    <dbReference type="NCBI Taxonomy" id="373712"/>
    <lineage>
        <taxon>Eukaryota</taxon>
        <taxon>Fungi</taxon>
        <taxon>Dikarya</taxon>
        <taxon>Ascomycota</taxon>
        <taxon>Pezizomycotina</taxon>
        <taxon>Lecanoromycetes</taxon>
        <taxon>OSLEUM clade</taxon>
        <taxon>Lecanoromycetidae</taxon>
        <taxon>Lecanorales</taxon>
        <taxon>Lecanorineae</taxon>
        <taxon>Stereocaulaceae</taxon>
        <taxon>Stereocaulon</taxon>
    </lineage>
</organism>
<dbReference type="InterPro" id="IPR035965">
    <property type="entry name" value="PAS-like_dom_sf"/>
</dbReference>
<dbReference type="SUPFAM" id="SSF55785">
    <property type="entry name" value="PYP-like sensor domain (PAS domain)"/>
    <property type="match status" value="1"/>
</dbReference>
<evidence type="ECO:0008006" key="4">
    <source>
        <dbReference type="Google" id="ProtNLM"/>
    </source>
</evidence>
<reference evidence="2 3" key="1">
    <citation type="submission" date="2024-09" db="EMBL/GenBank/DDBJ databases">
        <title>Rethinking Asexuality: The Enigmatic Case of Functional Sexual Genes in Lepraria (Stereocaulaceae).</title>
        <authorList>
            <person name="Doellman M."/>
            <person name="Sun Y."/>
            <person name="Barcenas-Pena A."/>
            <person name="Lumbsch H.T."/>
            <person name="Grewe F."/>
        </authorList>
    </citation>
    <scope>NUCLEOTIDE SEQUENCE [LARGE SCALE GENOMIC DNA]</scope>
    <source>
        <strain evidence="2 3">Mercado 3170</strain>
    </source>
</reference>
<evidence type="ECO:0000313" key="3">
    <source>
        <dbReference type="Proteomes" id="UP001590950"/>
    </source>
</evidence>
<comment type="caution">
    <text evidence="2">The sequence shown here is derived from an EMBL/GenBank/DDBJ whole genome shotgun (WGS) entry which is preliminary data.</text>
</comment>
<keyword evidence="3" id="KW-1185">Reference proteome</keyword>
<evidence type="ECO:0000256" key="1">
    <source>
        <dbReference type="SAM" id="MobiDB-lite"/>
    </source>
</evidence>